<dbReference type="AlphaFoldDB" id="J0LH00"/>
<feature type="transmembrane region" description="Helical" evidence="2">
    <location>
        <begin position="88"/>
        <end position="111"/>
    </location>
</feature>
<protein>
    <submittedName>
        <fullName evidence="3">Uncharacterized protein</fullName>
    </submittedName>
</protein>
<gene>
    <name evidence="3" type="ORF">AURDEDRAFT_173968</name>
</gene>
<feature type="compositionally biased region" description="Polar residues" evidence="1">
    <location>
        <begin position="160"/>
        <end position="170"/>
    </location>
</feature>
<sequence>MRSGPLRDELGQAACDCDDMDAESEHGGGLSGDPFRERTMARPGSSWFPAPPLPPPFWRTAWVPPHAVYPRGIAGRDAGDACPTFSGLAFALGLLAGLLIASAAFSGGLWWRHVSRKRRRNHKRLTINPYTGGPHHIITEPAVSPPATVANMVSSTTQLVSATQSQSQPGSPAAIPRSASTRSTAAQSRLRASRSESSLPLPIVHRDAQGKFSTLHQHEEAPSARDRQSGVPASLFSASVADGFRTGAHTSVAYTYTAEPSTATAEHFPRSPISMPTQSTPASPHTQTAAALPFSGPSLRSRAMSLESLARTAVARESVSSVGSTWSSRTRVPTGPPPLPPPTQPLPAIPALESQTTGSSWRSASDEKRLLQLQNALYTSTPASPSSPQGQHHSLHSTARASSLRPLPEAPESTLPVPRSAREDKPFLAEAPPSSYPPMPASPDHLLPGESSRRDTVPPPAYSRPPSRTEHSLPY</sequence>
<dbReference type="Proteomes" id="UP000006514">
    <property type="component" value="Unassembled WGS sequence"/>
</dbReference>
<keyword evidence="2" id="KW-1133">Transmembrane helix</keyword>
<feature type="compositionally biased region" description="Polar residues" evidence="1">
    <location>
        <begin position="274"/>
        <end position="289"/>
    </location>
</feature>
<dbReference type="InParanoid" id="J0LH00"/>
<accession>J0LH00</accession>
<reference evidence="4" key="1">
    <citation type="journal article" date="2012" name="Science">
        <title>The Paleozoic origin of enzymatic lignin decomposition reconstructed from 31 fungal genomes.</title>
        <authorList>
            <person name="Floudas D."/>
            <person name="Binder M."/>
            <person name="Riley R."/>
            <person name="Barry K."/>
            <person name="Blanchette R.A."/>
            <person name="Henrissat B."/>
            <person name="Martinez A.T."/>
            <person name="Otillar R."/>
            <person name="Spatafora J.W."/>
            <person name="Yadav J.S."/>
            <person name="Aerts A."/>
            <person name="Benoit I."/>
            <person name="Boyd A."/>
            <person name="Carlson A."/>
            <person name="Copeland A."/>
            <person name="Coutinho P.M."/>
            <person name="de Vries R.P."/>
            <person name="Ferreira P."/>
            <person name="Findley K."/>
            <person name="Foster B."/>
            <person name="Gaskell J."/>
            <person name="Glotzer D."/>
            <person name="Gorecki P."/>
            <person name="Heitman J."/>
            <person name="Hesse C."/>
            <person name="Hori C."/>
            <person name="Igarashi K."/>
            <person name="Jurgens J.A."/>
            <person name="Kallen N."/>
            <person name="Kersten P."/>
            <person name="Kohler A."/>
            <person name="Kuees U."/>
            <person name="Kumar T.K.A."/>
            <person name="Kuo A."/>
            <person name="LaButti K."/>
            <person name="Larrondo L.F."/>
            <person name="Lindquist E."/>
            <person name="Ling A."/>
            <person name="Lombard V."/>
            <person name="Lucas S."/>
            <person name="Lundell T."/>
            <person name="Martin R."/>
            <person name="McLaughlin D.J."/>
            <person name="Morgenstern I."/>
            <person name="Morin E."/>
            <person name="Murat C."/>
            <person name="Nagy L.G."/>
            <person name="Nolan M."/>
            <person name="Ohm R.A."/>
            <person name="Patyshakuliyeva A."/>
            <person name="Rokas A."/>
            <person name="Ruiz-Duenas F.J."/>
            <person name="Sabat G."/>
            <person name="Salamov A."/>
            <person name="Samejima M."/>
            <person name="Schmutz J."/>
            <person name="Slot J.C."/>
            <person name="St John F."/>
            <person name="Stenlid J."/>
            <person name="Sun H."/>
            <person name="Sun S."/>
            <person name="Syed K."/>
            <person name="Tsang A."/>
            <person name="Wiebenga A."/>
            <person name="Young D."/>
            <person name="Pisabarro A."/>
            <person name="Eastwood D.C."/>
            <person name="Martin F."/>
            <person name="Cullen D."/>
            <person name="Grigoriev I.V."/>
            <person name="Hibbett D.S."/>
        </authorList>
    </citation>
    <scope>NUCLEOTIDE SEQUENCE [LARGE SCALE GENOMIC DNA]</scope>
    <source>
        <strain evidence="4">TFB10046</strain>
    </source>
</reference>
<name>J0LH00_AURST</name>
<evidence type="ECO:0000256" key="1">
    <source>
        <dbReference type="SAM" id="MobiDB-lite"/>
    </source>
</evidence>
<dbReference type="KEGG" id="adl:AURDEDRAFT_173968"/>
<evidence type="ECO:0000256" key="2">
    <source>
        <dbReference type="SAM" id="Phobius"/>
    </source>
</evidence>
<evidence type="ECO:0000313" key="4">
    <source>
        <dbReference type="Proteomes" id="UP000006514"/>
    </source>
</evidence>
<dbReference type="EMBL" id="JH687849">
    <property type="protein sequence ID" value="EJD37018.1"/>
    <property type="molecule type" value="Genomic_DNA"/>
</dbReference>
<feature type="compositionally biased region" description="Low complexity" evidence="1">
    <location>
        <begin position="171"/>
        <end position="202"/>
    </location>
</feature>
<keyword evidence="4" id="KW-1185">Reference proteome</keyword>
<feature type="compositionally biased region" description="Pro residues" evidence="1">
    <location>
        <begin position="334"/>
        <end position="348"/>
    </location>
</feature>
<feature type="compositionally biased region" description="Polar residues" evidence="1">
    <location>
        <begin position="353"/>
        <end position="363"/>
    </location>
</feature>
<feature type="region of interest" description="Disordered" evidence="1">
    <location>
        <begin position="316"/>
        <end position="366"/>
    </location>
</feature>
<keyword evidence="2" id="KW-0472">Membrane</keyword>
<evidence type="ECO:0000313" key="3">
    <source>
        <dbReference type="EMBL" id="EJD37018.1"/>
    </source>
</evidence>
<organism evidence="3 4">
    <name type="scientific">Auricularia subglabra (strain TFB-10046 / SS5)</name>
    <name type="common">White-rot fungus</name>
    <name type="synonym">Auricularia delicata (strain TFB10046)</name>
    <dbReference type="NCBI Taxonomy" id="717982"/>
    <lineage>
        <taxon>Eukaryota</taxon>
        <taxon>Fungi</taxon>
        <taxon>Dikarya</taxon>
        <taxon>Basidiomycota</taxon>
        <taxon>Agaricomycotina</taxon>
        <taxon>Agaricomycetes</taxon>
        <taxon>Auriculariales</taxon>
        <taxon>Auriculariaceae</taxon>
        <taxon>Auricularia</taxon>
    </lineage>
</organism>
<feature type="region of interest" description="Disordered" evidence="1">
    <location>
        <begin position="160"/>
        <end position="203"/>
    </location>
</feature>
<proteinExistence type="predicted"/>
<dbReference type="OrthoDB" id="10644884at2759"/>
<feature type="compositionally biased region" description="Polar residues" evidence="1">
    <location>
        <begin position="379"/>
        <end position="401"/>
    </location>
</feature>
<feature type="region of interest" description="Disordered" evidence="1">
    <location>
        <begin position="379"/>
        <end position="475"/>
    </location>
</feature>
<feature type="compositionally biased region" description="Low complexity" evidence="1">
    <location>
        <begin position="318"/>
        <end position="333"/>
    </location>
</feature>
<feature type="region of interest" description="Disordered" evidence="1">
    <location>
        <begin position="263"/>
        <end position="293"/>
    </location>
</feature>
<keyword evidence="2" id="KW-0812">Transmembrane</keyword>